<sequence>MSLFYSCSSDSLVSSGTYQRAVSEQKNNELPIPHPVYRRSRELGMVPWRAWRRSREWSIERPLNDEVNFISGRSVNSDARPFEQVIVNKWFELKPNRQPNWQMYNSTSNAIALEWLERKWMLRNHVTEDDDEDGVISGEGPDGVELEGRDAADHYYVRRRSSHPLWGYRRKYYLHYGTQWGIFTVACFFFLSASVGCLSTVWCFYTMPPPDEPFFRREKLIVGPDGRSSRALTTTFADPLLMHGSQSCNDRGYIRSLQFFLPFCSGLLKDDDNSCNNQNGQGEGETNVC</sequence>
<gene>
    <name evidence="1" type="ORF">CTOB1V02_LOCUS7803</name>
</gene>
<reference evidence="1" key="1">
    <citation type="submission" date="2020-11" db="EMBL/GenBank/DDBJ databases">
        <authorList>
            <person name="Tran Van P."/>
        </authorList>
    </citation>
    <scope>NUCLEOTIDE SEQUENCE</scope>
</reference>
<organism evidence="1">
    <name type="scientific">Cyprideis torosa</name>
    <dbReference type="NCBI Taxonomy" id="163714"/>
    <lineage>
        <taxon>Eukaryota</taxon>
        <taxon>Metazoa</taxon>
        <taxon>Ecdysozoa</taxon>
        <taxon>Arthropoda</taxon>
        <taxon>Crustacea</taxon>
        <taxon>Oligostraca</taxon>
        <taxon>Ostracoda</taxon>
        <taxon>Podocopa</taxon>
        <taxon>Podocopida</taxon>
        <taxon>Cytherocopina</taxon>
        <taxon>Cytheroidea</taxon>
        <taxon>Cytherideidae</taxon>
        <taxon>Cyprideis</taxon>
    </lineage>
</organism>
<evidence type="ECO:0000313" key="1">
    <source>
        <dbReference type="EMBL" id="CAD7229938.1"/>
    </source>
</evidence>
<dbReference type="AlphaFoldDB" id="A0A7R8WE33"/>
<protein>
    <submittedName>
        <fullName evidence="1">Uncharacterized protein</fullName>
    </submittedName>
</protein>
<dbReference type="EMBL" id="OB662366">
    <property type="protein sequence ID" value="CAD7229938.1"/>
    <property type="molecule type" value="Genomic_DNA"/>
</dbReference>
<proteinExistence type="predicted"/>
<name>A0A7R8WE33_9CRUS</name>
<accession>A0A7R8WE33</accession>